<reference evidence="1 2" key="1">
    <citation type="submission" date="2020-03" db="EMBL/GenBank/DDBJ databases">
        <title>Genomic Encyclopedia of Type Strains, Phase IV (KMG-IV): sequencing the most valuable type-strain genomes for metagenomic binning, comparative biology and taxonomic classification.</title>
        <authorList>
            <person name="Goeker M."/>
        </authorList>
    </citation>
    <scope>NUCLEOTIDE SEQUENCE [LARGE SCALE GENOMIC DNA]</scope>
    <source>
        <strain evidence="1 2">DSM 105096</strain>
    </source>
</reference>
<comment type="caution">
    <text evidence="1">The sequence shown here is derived from an EMBL/GenBank/DDBJ whole genome shotgun (WGS) entry which is preliminary data.</text>
</comment>
<organism evidence="1 2">
    <name type="scientific">Neolewinella antarctica</name>
    <dbReference type="NCBI Taxonomy" id="442734"/>
    <lineage>
        <taxon>Bacteria</taxon>
        <taxon>Pseudomonadati</taxon>
        <taxon>Bacteroidota</taxon>
        <taxon>Saprospiria</taxon>
        <taxon>Saprospirales</taxon>
        <taxon>Lewinellaceae</taxon>
        <taxon>Neolewinella</taxon>
    </lineage>
</organism>
<keyword evidence="2" id="KW-1185">Reference proteome</keyword>
<dbReference type="EMBL" id="JAATJH010000001">
    <property type="protein sequence ID" value="NJC24822.1"/>
    <property type="molecule type" value="Genomic_DNA"/>
</dbReference>
<evidence type="ECO:0000313" key="1">
    <source>
        <dbReference type="EMBL" id="NJC24822.1"/>
    </source>
</evidence>
<name>A0ABX0X6I7_9BACT</name>
<evidence type="ECO:0000313" key="2">
    <source>
        <dbReference type="Proteomes" id="UP000770785"/>
    </source>
</evidence>
<gene>
    <name evidence="1" type="ORF">GGR27_000303</name>
</gene>
<proteinExistence type="predicted"/>
<protein>
    <submittedName>
        <fullName evidence="1">Uncharacterized protein</fullName>
    </submittedName>
</protein>
<sequence length="103" mass="11727">MQGNYLITTNNWFYAPDGKKYKAVYGPVEIIADTVLNIKTNRNSSNWFVKVGTHHDHLIVAGCQIYYAVKCPKTPESGRVQEHQYSDDGCSMFDRPCEIYFAG</sequence>
<dbReference type="Proteomes" id="UP000770785">
    <property type="component" value="Unassembled WGS sequence"/>
</dbReference>
<accession>A0ABX0X6I7</accession>